<dbReference type="RefSeq" id="WP_147584192.1">
    <property type="nucleotide sequence ID" value="NZ_CP042831.1"/>
</dbReference>
<evidence type="ECO:0000256" key="1">
    <source>
        <dbReference type="ARBA" id="ARBA00004141"/>
    </source>
</evidence>
<protein>
    <recommendedName>
        <fullName evidence="5">Probable membrane transporter protein</fullName>
    </recommendedName>
</protein>
<keyword evidence="5" id="KW-1003">Cell membrane</keyword>
<dbReference type="Pfam" id="PF01925">
    <property type="entry name" value="TauE"/>
    <property type="match status" value="1"/>
</dbReference>
<comment type="similarity">
    <text evidence="5">Belongs to the 4-toluene sulfonate uptake permease (TSUP) (TC 2.A.102) family.</text>
</comment>
<comment type="subcellular location">
    <subcellularLocation>
        <location evidence="5">Cell membrane</location>
        <topology evidence="5">Multi-pass membrane protein</topology>
    </subcellularLocation>
    <subcellularLocation>
        <location evidence="1">Membrane</location>
        <topology evidence="1">Multi-pass membrane protein</topology>
    </subcellularLocation>
</comment>
<feature type="transmembrane region" description="Helical" evidence="5">
    <location>
        <begin position="5"/>
        <end position="38"/>
    </location>
</feature>
<evidence type="ECO:0000313" key="6">
    <source>
        <dbReference type="EMBL" id="QEE50744.1"/>
    </source>
</evidence>
<reference evidence="6 7" key="1">
    <citation type="submission" date="2019-08" db="EMBL/GenBank/DDBJ databases">
        <title>Flavobacterium alkalisoli sp. nov., isolated from rhizosphere soil of Suaeda salsa.</title>
        <authorList>
            <person name="Sun J.-Q."/>
            <person name="Xu L."/>
        </authorList>
    </citation>
    <scope>NUCLEOTIDE SEQUENCE [LARGE SCALE GENOMIC DNA]</scope>
    <source>
        <strain evidence="6 7">XS-5</strain>
    </source>
</reference>
<evidence type="ECO:0000256" key="4">
    <source>
        <dbReference type="ARBA" id="ARBA00023136"/>
    </source>
</evidence>
<keyword evidence="3 5" id="KW-1133">Transmembrane helix</keyword>
<accession>A0A5B9FV05</accession>
<evidence type="ECO:0000256" key="5">
    <source>
        <dbReference type="RuleBase" id="RU363041"/>
    </source>
</evidence>
<dbReference type="Proteomes" id="UP000321222">
    <property type="component" value="Chromosome"/>
</dbReference>
<keyword evidence="2 5" id="KW-0812">Transmembrane</keyword>
<dbReference type="AlphaFoldDB" id="A0A5B9FV05"/>
<dbReference type="GO" id="GO:0005886">
    <property type="term" value="C:plasma membrane"/>
    <property type="evidence" value="ECO:0007669"/>
    <property type="project" value="UniProtKB-SubCell"/>
</dbReference>
<keyword evidence="7" id="KW-1185">Reference proteome</keyword>
<dbReference type="PANTHER" id="PTHR43701:SF2">
    <property type="entry name" value="MEMBRANE TRANSPORTER PROTEIN YJNA-RELATED"/>
    <property type="match status" value="1"/>
</dbReference>
<dbReference type="KEGG" id="fak:FUA48_14505"/>
<dbReference type="EMBL" id="CP042831">
    <property type="protein sequence ID" value="QEE50744.1"/>
    <property type="molecule type" value="Genomic_DNA"/>
</dbReference>
<feature type="transmembrane region" description="Helical" evidence="5">
    <location>
        <begin position="100"/>
        <end position="118"/>
    </location>
</feature>
<feature type="transmembrane region" description="Helical" evidence="5">
    <location>
        <begin position="76"/>
        <end position="94"/>
    </location>
</feature>
<evidence type="ECO:0000256" key="2">
    <source>
        <dbReference type="ARBA" id="ARBA00022692"/>
    </source>
</evidence>
<feature type="transmembrane region" description="Helical" evidence="5">
    <location>
        <begin position="254"/>
        <end position="272"/>
    </location>
</feature>
<evidence type="ECO:0000313" key="7">
    <source>
        <dbReference type="Proteomes" id="UP000321222"/>
    </source>
</evidence>
<organism evidence="6 7">
    <name type="scientific">Flavobacterium alkalisoli</name>
    <dbReference type="NCBI Taxonomy" id="2602769"/>
    <lineage>
        <taxon>Bacteria</taxon>
        <taxon>Pseudomonadati</taxon>
        <taxon>Bacteroidota</taxon>
        <taxon>Flavobacteriia</taxon>
        <taxon>Flavobacteriales</taxon>
        <taxon>Flavobacteriaceae</taxon>
        <taxon>Flavobacterium</taxon>
    </lineage>
</organism>
<sequence>MENTLLLIIVGLIIGTVGTLIGAGGGFILVPFLLFFYPQFEPETVTAISIAVVALNSISGSFAYARSGRIDYKAGVTFALYTIPGSILGVWTVKYIDQKTFNIIFGILLVVLSIYLFFKNRKVVAQKITQVTGKGYKHTKLTDKAGTTYEYSYKQSFGAIISVFVGYISPLLGIGGGIIHVPAMVNWLRFPVHIATATSHFILAVMATVSVITHAFSGTYSNNEIILTIVYLSLGVVPGAQLGAYFSHRIKSHIIIRALAVCLIIVGFRILFYKR</sequence>
<name>A0A5B9FV05_9FLAO</name>
<proteinExistence type="inferred from homology"/>
<dbReference type="InterPro" id="IPR002781">
    <property type="entry name" value="TM_pro_TauE-like"/>
</dbReference>
<keyword evidence="4 5" id="KW-0472">Membrane</keyword>
<feature type="transmembrane region" description="Helical" evidence="5">
    <location>
        <begin position="157"/>
        <end position="180"/>
    </location>
</feature>
<feature type="transmembrane region" description="Helical" evidence="5">
    <location>
        <begin position="192"/>
        <end position="213"/>
    </location>
</feature>
<dbReference type="PANTHER" id="PTHR43701">
    <property type="entry name" value="MEMBRANE TRANSPORTER PROTEIN MJ0441-RELATED"/>
    <property type="match status" value="1"/>
</dbReference>
<dbReference type="OrthoDB" id="9780109at2"/>
<evidence type="ECO:0000256" key="3">
    <source>
        <dbReference type="ARBA" id="ARBA00022989"/>
    </source>
</evidence>
<feature type="transmembrane region" description="Helical" evidence="5">
    <location>
        <begin position="44"/>
        <end position="64"/>
    </location>
</feature>
<feature type="transmembrane region" description="Helical" evidence="5">
    <location>
        <begin position="225"/>
        <end position="248"/>
    </location>
</feature>
<gene>
    <name evidence="6" type="ORF">FUA48_14505</name>
</gene>
<dbReference type="InterPro" id="IPR051598">
    <property type="entry name" value="TSUP/Inactive_protease-like"/>
</dbReference>